<feature type="compositionally biased region" description="Low complexity" evidence="1">
    <location>
        <begin position="769"/>
        <end position="779"/>
    </location>
</feature>
<feature type="region of interest" description="Disordered" evidence="1">
    <location>
        <begin position="663"/>
        <end position="857"/>
    </location>
</feature>
<proteinExistence type="predicted"/>
<dbReference type="RefSeq" id="XP_002286036.1">
    <property type="nucleotide sequence ID" value="XM_002286000.1"/>
</dbReference>
<feature type="region of interest" description="Disordered" evidence="1">
    <location>
        <begin position="19"/>
        <end position="100"/>
    </location>
</feature>
<dbReference type="AlphaFoldDB" id="B8BPV9"/>
<sequence>MSKAVSKRRPRQNILSLILASAKKSHGSTVSGSTRTDKGDAATKGTDSTTKASGRRNSKQRGSLLQNAVELTRRSKTKTSSASSSRPLFGSSSRKSKSGKHTFFKGQRAFYRSSKGIEKVTIVGIHHDAKLEPYYTIKFRDGKEKQMDGKCLTPVNGEGERKLSESGGSTSVGASGEGEGERICGENTREGGDRKSNSSSVRQQQQSGEVVTTDQCSTSSSEHGNDTEPIQRQQRPSIDGQSGVEEVPSESSDNDAPSELKFRRGQDAYYRSPSGTHVSKVKVLDVHKSSSTYSVSIPSEGSGSQKEVNAKYLVCLMDLTSEELAFLMKEKNDRQKASGEDGNVRGSSSRAQQRESSSTLQSSLRSNGGDDAVVDEGYEAGEGEPVSSASENSWDTPTPATTAAQTLSSTTEKKILTPPCPVPLVEAKTEDGGTKMVPLYSAEMDVFYRGPKGVLEAHILDVHFDDLLDPYYTIRLEDGREKQTDNAHILTERPVEAEEKEVGEDGGGDDGEGEMKMEDVALQDGTDEPPSTQGVKEEELPLIEPPPAAIGKRRVSVTSQEPSSANAAIVKRRPSIVDRSDRSSEDGTQAKKLDPSASTLVQVPKFHIGDEVLYNSSQGDHLRAMVVKLYKDKKHRPYFVVRLPDGKEKQVYGHRLAPLLRLDKSSSGRSRSRSCARRGELSSSLRRENSVDTSGKSSRRGVSIDSRRQSRIDRSVDSQRSQDESLDRSRSCRGESMEPTRGRSRPVESSRDKQQRSRSKSIRRDPIDGSGRSGSSRELSSSRHRERSRSRAPDEATSSTRNHTSRKAPATPSVSYRVQHMDDGRSSQDRSSVSKLSAFRKSVKSSISKAKAKSFDR</sequence>
<reference evidence="2 3" key="2">
    <citation type="journal article" date="2008" name="Nature">
        <title>The Phaeodactylum genome reveals the evolutionary history of diatom genomes.</title>
        <authorList>
            <person name="Bowler C."/>
            <person name="Allen A.E."/>
            <person name="Badger J.H."/>
            <person name="Grimwood J."/>
            <person name="Jabbari K."/>
            <person name="Kuo A."/>
            <person name="Maheswari U."/>
            <person name="Martens C."/>
            <person name="Maumus F."/>
            <person name="Otillar R.P."/>
            <person name="Rayko E."/>
            <person name="Salamov A."/>
            <person name="Vandepoele K."/>
            <person name="Beszteri B."/>
            <person name="Gruber A."/>
            <person name="Heijde M."/>
            <person name="Katinka M."/>
            <person name="Mock T."/>
            <person name="Valentin K."/>
            <person name="Verret F."/>
            <person name="Berges J.A."/>
            <person name="Brownlee C."/>
            <person name="Cadoret J.P."/>
            <person name="Chiovitti A."/>
            <person name="Choi C.J."/>
            <person name="Coesel S."/>
            <person name="De Martino A."/>
            <person name="Detter J.C."/>
            <person name="Durkin C."/>
            <person name="Falciatore A."/>
            <person name="Fournet J."/>
            <person name="Haruta M."/>
            <person name="Huysman M.J."/>
            <person name="Jenkins B.D."/>
            <person name="Jiroutova K."/>
            <person name="Jorgensen R.E."/>
            <person name="Joubert Y."/>
            <person name="Kaplan A."/>
            <person name="Kroger N."/>
            <person name="Kroth P.G."/>
            <person name="La Roche J."/>
            <person name="Lindquist E."/>
            <person name="Lommer M."/>
            <person name="Martin-Jezequel V."/>
            <person name="Lopez P.J."/>
            <person name="Lucas S."/>
            <person name="Mangogna M."/>
            <person name="McGinnis K."/>
            <person name="Medlin L.K."/>
            <person name="Montsant A."/>
            <person name="Oudot-Le Secq M.P."/>
            <person name="Napoli C."/>
            <person name="Obornik M."/>
            <person name="Parker M.S."/>
            <person name="Petit J.L."/>
            <person name="Porcel B.M."/>
            <person name="Poulsen N."/>
            <person name="Robison M."/>
            <person name="Rychlewski L."/>
            <person name="Rynearson T.A."/>
            <person name="Schmutz J."/>
            <person name="Shapiro H."/>
            <person name="Siaut M."/>
            <person name="Stanley M."/>
            <person name="Sussman M.R."/>
            <person name="Taylor A.R."/>
            <person name="Vardi A."/>
            <person name="von Dassow P."/>
            <person name="Vyverman W."/>
            <person name="Willis A."/>
            <person name="Wyrwicz L.S."/>
            <person name="Rokhsar D.S."/>
            <person name="Weissenbach J."/>
            <person name="Armbrust E.V."/>
            <person name="Green B.R."/>
            <person name="Van de Peer Y."/>
            <person name="Grigoriev I.V."/>
        </authorList>
    </citation>
    <scope>NUCLEOTIDE SEQUENCE [LARGE SCALE GENOMIC DNA]</scope>
    <source>
        <strain evidence="2 3">CCMP1335</strain>
    </source>
</reference>
<dbReference type="Proteomes" id="UP000001449">
    <property type="component" value="Chromosome 1"/>
</dbReference>
<feature type="compositionally biased region" description="Basic and acidic residues" evidence="1">
    <location>
        <begin position="332"/>
        <end position="343"/>
    </location>
</feature>
<feature type="region of interest" description="Disordered" evidence="1">
    <location>
        <begin position="493"/>
        <end position="596"/>
    </location>
</feature>
<dbReference type="EMBL" id="CM000638">
    <property type="protein sequence ID" value="EED95677.1"/>
    <property type="molecule type" value="Genomic_DNA"/>
</dbReference>
<feature type="compositionally biased region" description="Basic and acidic residues" evidence="1">
    <location>
        <begin position="819"/>
        <end position="828"/>
    </location>
</feature>
<dbReference type="InParanoid" id="B8BPV9"/>
<evidence type="ECO:0000256" key="1">
    <source>
        <dbReference type="SAM" id="MobiDB-lite"/>
    </source>
</evidence>
<feature type="compositionally biased region" description="Basic and acidic residues" evidence="1">
    <location>
        <begin position="575"/>
        <end position="594"/>
    </location>
</feature>
<feature type="region of interest" description="Disordered" evidence="1">
    <location>
        <begin position="143"/>
        <end position="307"/>
    </location>
</feature>
<feature type="compositionally biased region" description="Acidic residues" evidence="1">
    <location>
        <begin position="498"/>
        <end position="512"/>
    </location>
</feature>
<feature type="compositionally biased region" description="Polar residues" evidence="1">
    <location>
        <begin position="556"/>
        <end position="566"/>
    </location>
</feature>
<gene>
    <name evidence="2" type="ORF">THAPSDRAFT_20644</name>
</gene>
<feature type="compositionally biased region" description="Basic and acidic residues" evidence="1">
    <location>
        <begin position="179"/>
        <end position="196"/>
    </location>
</feature>
<feature type="compositionally biased region" description="Acidic residues" evidence="1">
    <location>
        <begin position="372"/>
        <end position="382"/>
    </location>
</feature>
<dbReference type="PaxDb" id="35128-Thaps20644"/>
<feature type="region of interest" description="Disordered" evidence="1">
    <location>
        <begin position="332"/>
        <end position="418"/>
    </location>
</feature>
<feature type="compositionally biased region" description="Low complexity" evidence="1">
    <location>
        <begin position="78"/>
        <end position="93"/>
    </location>
</feature>
<dbReference type="HOGENOM" id="CLU_333598_0_0_1"/>
<dbReference type="GeneID" id="7442928"/>
<feature type="compositionally biased region" description="Polar residues" evidence="1">
    <location>
        <begin position="289"/>
        <end position="307"/>
    </location>
</feature>
<organism evidence="2 3">
    <name type="scientific">Thalassiosira pseudonana</name>
    <name type="common">Marine diatom</name>
    <name type="synonym">Cyclotella nana</name>
    <dbReference type="NCBI Taxonomy" id="35128"/>
    <lineage>
        <taxon>Eukaryota</taxon>
        <taxon>Sar</taxon>
        <taxon>Stramenopiles</taxon>
        <taxon>Ochrophyta</taxon>
        <taxon>Bacillariophyta</taxon>
        <taxon>Coscinodiscophyceae</taxon>
        <taxon>Thalassiosirophycidae</taxon>
        <taxon>Thalassiosirales</taxon>
        <taxon>Thalassiosiraceae</taxon>
        <taxon>Thalassiosira</taxon>
    </lineage>
</organism>
<name>B8BPV9_THAPS</name>
<dbReference type="eggNOG" id="ENOG502QYK9">
    <property type="taxonomic scope" value="Eukaryota"/>
</dbReference>
<feature type="compositionally biased region" description="Low complexity" evidence="1">
    <location>
        <begin position="396"/>
        <end position="410"/>
    </location>
</feature>
<accession>B8BPV9</accession>
<keyword evidence="3" id="KW-1185">Reference proteome</keyword>
<reference evidence="2 3" key="1">
    <citation type="journal article" date="2004" name="Science">
        <title>The genome of the diatom Thalassiosira pseudonana: ecology, evolution, and metabolism.</title>
        <authorList>
            <person name="Armbrust E.V."/>
            <person name="Berges J.A."/>
            <person name="Bowler C."/>
            <person name="Green B.R."/>
            <person name="Martinez D."/>
            <person name="Putnam N.H."/>
            <person name="Zhou S."/>
            <person name="Allen A.E."/>
            <person name="Apt K.E."/>
            <person name="Bechner M."/>
            <person name="Brzezinski M.A."/>
            <person name="Chaal B.K."/>
            <person name="Chiovitti A."/>
            <person name="Davis A.K."/>
            <person name="Demarest M.S."/>
            <person name="Detter J.C."/>
            <person name="Glavina T."/>
            <person name="Goodstein D."/>
            <person name="Hadi M.Z."/>
            <person name="Hellsten U."/>
            <person name="Hildebrand M."/>
            <person name="Jenkins B.D."/>
            <person name="Jurka J."/>
            <person name="Kapitonov V.V."/>
            <person name="Kroger N."/>
            <person name="Lau W.W."/>
            <person name="Lane T.W."/>
            <person name="Larimer F.W."/>
            <person name="Lippmeier J.C."/>
            <person name="Lucas S."/>
            <person name="Medina M."/>
            <person name="Montsant A."/>
            <person name="Obornik M."/>
            <person name="Parker M.S."/>
            <person name="Palenik B."/>
            <person name="Pazour G.J."/>
            <person name="Richardson P.M."/>
            <person name="Rynearson T.A."/>
            <person name="Saito M.A."/>
            <person name="Schwartz D.C."/>
            <person name="Thamatrakoln K."/>
            <person name="Valentin K."/>
            <person name="Vardi A."/>
            <person name="Wilkerson F.P."/>
            <person name="Rokhsar D.S."/>
        </authorList>
    </citation>
    <scope>NUCLEOTIDE SEQUENCE [LARGE SCALE GENOMIC DNA]</scope>
    <source>
        <strain evidence="2 3">CCMP1335</strain>
    </source>
</reference>
<feature type="compositionally biased region" description="Basic and acidic residues" evidence="1">
    <location>
        <begin position="705"/>
        <end position="755"/>
    </location>
</feature>
<evidence type="ECO:0000313" key="2">
    <source>
        <dbReference type="EMBL" id="EED95677.1"/>
    </source>
</evidence>
<protein>
    <submittedName>
        <fullName evidence="2">Uncharacterized protein</fullName>
    </submittedName>
</protein>
<feature type="compositionally biased region" description="Polar residues" evidence="1">
    <location>
        <begin position="208"/>
        <end position="240"/>
    </location>
</feature>
<feature type="compositionally biased region" description="Low complexity" evidence="1">
    <location>
        <begin position="347"/>
        <end position="366"/>
    </location>
</feature>
<dbReference type="KEGG" id="tps:THAPSDRAFT_20644"/>
<feature type="compositionally biased region" description="Basic and acidic residues" evidence="1">
    <location>
        <begin position="677"/>
        <end position="690"/>
    </location>
</feature>
<evidence type="ECO:0000313" key="3">
    <source>
        <dbReference type="Proteomes" id="UP000001449"/>
    </source>
</evidence>
<feature type="compositionally biased region" description="Low complexity" evidence="1">
    <location>
        <begin position="197"/>
        <end position="207"/>
    </location>
</feature>